<reference evidence="12 13" key="1">
    <citation type="submission" date="2021-06" db="EMBL/GenBank/DDBJ databases">
        <title>Caerostris extrusa draft genome.</title>
        <authorList>
            <person name="Kono N."/>
            <person name="Arakawa K."/>
        </authorList>
    </citation>
    <scope>NUCLEOTIDE SEQUENCE [LARGE SCALE GENOMIC DNA]</scope>
</reference>
<accession>A0AAV4N0W9</accession>
<evidence type="ECO:0000313" key="13">
    <source>
        <dbReference type="Proteomes" id="UP001054945"/>
    </source>
</evidence>
<keyword evidence="4" id="KW-0328">Glycosyltransferase</keyword>
<dbReference type="GO" id="GO:1901135">
    <property type="term" value="P:carbohydrate derivative metabolic process"/>
    <property type="evidence" value="ECO:0007669"/>
    <property type="project" value="UniProtKB-ARBA"/>
</dbReference>
<evidence type="ECO:0000256" key="7">
    <source>
        <dbReference type="ARBA" id="ARBA00023136"/>
    </source>
</evidence>
<comment type="caution">
    <text evidence="12">The sequence shown here is derived from an EMBL/GenBank/DDBJ whole genome shotgun (WGS) entry which is preliminary data.</text>
</comment>
<dbReference type="InterPro" id="IPR004263">
    <property type="entry name" value="Exostosin"/>
</dbReference>
<keyword evidence="8" id="KW-1015">Disulfide bond</keyword>
<keyword evidence="13" id="KW-1185">Reference proteome</keyword>
<comment type="pathway">
    <text evidence="2">Protein modification; protein glycosylation.</text>
</comment>
<dbReference type="InterPro" id="IPR015338">
    <property type="entry name" value="GT64_dom"/>
</dbReference>
<evidence type="ECO:0000256" key="5">
    <source>
        <dbReference type="ARBA" id="ARBA00022679"/>
    </source>
</evidence>
<comment type="similarity">
    <text evidence="3">Belongs to the glycosyltransferase 47 family.</text>
</comment>
<gene>
    <name evidence="12" type="primary">ext1b</name>
    <name evidence="12" type="ORF">CEXT_337441</name>
</gene>
<feature type="domain" description="Glycosyl transferase 64" evidence="11">
    <location>
        <begin position="41"/>
        <end position="155"/>
    </location>
</feature>
<evidence type="ECO:0000259" key="11">
    <source>
        <dbReference type="Pfam" id="PF09258"/>
    </source>
</evidence>
<dbReference type="Pfam" id="PF09258">
    <property type="entry name" value="Glyco_transf_64"/>
    <property type="match status" value="1"/>
</dbReference>
<keyword evidence="6" id="KW-0735">Signal-anchor</keyword>
<dbReference type="PANTHER" id="PTHR48261">
    <property type="entry name" value="ACETYLGLUCOSAMINYLTRANSFERASE"/>
    <property type="match status" value="1"/>
</dbReference>
<dbReference type="Proteomes" id="UP001054945">
    <property type="component" value="Unassembled WGS sequence"/>
</dbReference>
<keyword evidence="7" id="KW-0472">Membrane</keyword>
<evidence type="ECO:0000256" key="10">
    <source>
        <dbReference type="SAM" id="MobiDB-lite"/>
    </source>
</evidence>
<dbReference type="GO" id="GO:0005789">
    <property type="term" value="C:endoplasmic reticulum membrane"/>
    <property type="evidence" value="ECO:0007669"/>
    <property type="project" value="UniProtKB-SubCell"/>
</dbReference>
<dbReference type="PANTHER" id="PTHR48261:SF3">
    <property type="entry name" value="EXOSTOSIN GLYCOSYLTRANSFERASE 1"/>
    <property type="match status" value="1"/>
</dbReference>
<evidence type="ECO:0000256" key="1">
    <source>
        <dbReference type="ARBA" id="ARBA00004648"/>
    </source>
</evidence>
<proteinExistence type="inferred from homology"/>
<name>A0AAV4N0W9_CAEEX</name>
<evidence type="ECO:0000256" key="8">
    <source>
        <dbReference type="ARBA" id="ARBA00023157"/>
    </source>
</evidence>
<keyword evidence="6" id="KW-0812">Transmembrane</keyword>
<evidence type="ECO:0000256" key="6">
    <source>
        <dbReference type="ARBA" id="ARBA00022968"/>
    </source>
</evidence>
<evidence type="ECO:0000313" key="12">
    <source>
        <dbReference type="EMBL" id="GIX78286.1"/>
    </source>
</evidence>
<protein>
    <submittedName>
        <fullName evidence="12">Exostosin-1b</fullName>
    </submittedName>
</protein>
<dbReference type="EMBL" id="BPLR01002831">
    <property type="protein sequence ID" value="GIX78286.1"/>
    <property type="molecule type" value="Genomic_DNA"/>
</dbReference>
<evidence type="ECO:0000256" key="3">
    <source>
        <dbReference type="ARBA" id="ARBA00010271"/>
    </source>
</evidence>
<keyword evidence="5" id="KW-0808">Transferase</keyword>
<evidence type="ECO:0000256" key="4">
    <source>
        <dbReference type="ARBA" id="ARBA00022676"/>
    </source>
</evidence>
<dbReference type="AlphaFoldDB" id="A0AAV4N0W9"/>
<dbReference type="GO" id="GO:0016757">
    <property type="term" value="F:glycosyltransferase activity"/>
    <property type="evidence" value="ECO:0007669"/>
    <property type="project" value="UniProtKB-KW"/>
</dbReference>
<organism evidence="12 13">
    <name type="scientific">Caerostris extrusa</name>
    <name type="common">Bark spider</name>
    <name type="synonym">Caerostris bankana</name>
    <dbReference type="NCBI Taxonomy" id="172846"/>
    <lineage>
        <taxon>Eukaryota</taxon>
        <taxon>Metazoa</taxon>
        <taxon>Ecdysozoa</taxon>
        <taxon>Arthropoda</taxon>
        <taxon>Chelicerata</taxon>
        <taxon>Arachnida</taxon>
        <taxon>Araneae</taxon>
        <taxon>Araneomorphae</taxon>
        <taxon>Entelegynae</taxon>
        <taxon>Araneoidea</taxon>
        <taxon>Araneidae</taxon>
        <taxon>Caerostris</taxon>
    </lineage>
</organism>
<sequence length="230" mass="26327">MLSFKVKPYSLCYEEKDYPKCLHCTTFLCENVLLLTSKSYLDEDVLLTTEEVDFALSVAVFPRADRGLPGQVPLLGRQPQLLGLHLQVDQRLLHRPHGAAFYHRYYHFLYTHFLSHLLHKIVDQSQNCEDILLNFLVSHVTRLPPSKSPSASSTRRRCSRVGVAATLPLERPRPLRPAADLHQQLRQGLRVHAPGSVQHSPGPRPIQRPGFQSQEEVPPHGDRWQLVKIW</sequence>
<evidence type="ECO:0000256" key="2">
    <source>
        <dbReference type="ARBA" id="ARBA00004922"/>
    </source>
</evidence>
<dbReference type="Gene3D" id="3.90.550.10">
    <property type="entry name" value="Spore Coat Polysaccharide Biosynthesis Protein SpsA, Chain A"/>
    <property type="match status" value="1"/>
</dbReference>
<feature type="region of interest" description="Disordered" evidence="10">
    <location>
        <begin position="193"/>
        <end position="221"/>
    </location>
</feature>
<evidence type="ECO:0000256" key="9">
    <source>
        <dbReference type="ARBA" id="ARBA00023180"/>
    </source>
</evidence>
<comment type="subcellular location">
    <subcellularLocation>
        <location evidence="1">Endoplasmic reticulum membrane</location>
        <topology evidence="1">Single-pass type II membrane protein</topology>
    </subcellularLocation>
</comment>
<dbReference type="InterPro" id="IPR029044">
    <property type="entry name" value="Nucleotide-diphossugar_trans"/>
</dbReference>
<keyword evidence="9" id="KW-0325">Glycoprotein</keyword>